<evidence type="ECO:0000256" key="2">
    <source>
        <dbReference type="ARBA" id="ARBA00008892"/>
    </source>
</evidence>
<dbReference type="GeneID" id="33362690"/>
<proteinExistence type="inferred from homology"/>
<keyword evidence="8 12" id="KW-0406">Ion transport</keyword>
<sequence>MPQLNPAPWLLTFILVWVIILSLLKLMATLQNPMLPTKYTPHHQPTTWTWTWP</sequence>
<evidence type="ECO:0000256" key="11">
    <source>
        <dbReference type="ARBA" id="ARBA00023310"/>
    </source>
</evidence>
<feature type="transmembrane region" description="Helical" evidence="13">
    <location>
        <begin position="6"/>
        <end position="28"/>
    </location>
</feature>
<keyword evidence="4 12" id="KW-0138">CF(0)</keyword>
<keyword evidence="11" id="KW-0066">ATP synthesis</keyword>
<evidence type="ECO:0000256" key="3">
    <source>
        <dbReference type="ARBA" id="ARBA00022448"/>
    </source>
</evidence>
<comment type="similarity">
    <text evidence="2 12">Belongs to the ATPase protein 8 family.</text>
</comment>
<dbReference type="AlphaFoldDB" id="A0A342K7U7"/>
<gene>
    <name evidence="14" type="primary">ATP8</name>
</gene>
<dbReference type="RefSeq" id="YP_009400157.1">
    <property type="nucleotide sequence ID" value="NC_035304.1"/>
</dbReference>
<keyword evidence="3 12" id="KW-0813">Transport</keyword>
<evidence type="ECO:0000256" key="5">
    <source>
        <dbReference type="ARBA" id="ARBA00022692"/>
    </source>
</evidence>
<dbReference type="GO" id="GO:0031966">
    <property type="term" value="C:mitochondrial membrane"/>
    <property type="evidence" value="ECO:0007669"/>
    <property type="project" value="UniProtKB-SubCell"/>
</dbReference>
<evidence type="ECO:0000256" key="6">
    <source>
        <dbReference type="ARBA" id="ARBA00022781"/>
    </source>
</evidence>
<organism evidence="14">
    <name type="scientific">Gekko hokouensis</name>
    <dbReference type="NCBI Taxonomy" id="146910"/>
    <lineage>
        <taxon>Eukaryota</taxon>
        <taxon>Metazoa</taxon>
        <taxon>Chordata</taxon>
        <taxon>Craniata</taxon>
        <taxon>Vertebrata</taxon>
        <taxon>Euteleostomi</taxon>
        <taxon>Lepidosauria</taxon>
        <taxon>Squamata</taxon>
        <taxon>Bifurcata</taxon>
        <taxon>Gekkota</taxon>
        <taxon>Gekkonidae</taxon>
        <taxon>Gekkoninae</taxon>
        <taxon>Gekko</taxon>
    </lineage>
</organism>
<evidence type="ECO:0000313" key="14">
    <source>
        <dbReference type="EMBL" id="AMW90873.1"/>
    </source>
</evidence>
<evidence type="ECO:0000256" key="4">
    <source>
        <dbReference type="ARBA" id="ARBA00022547"/>
    </source>
</evidence>
<dbReference type="CTD" id="4509"/>
<evidence type="ECO:0000256" key="9">
    <source>
        <dbReference type="ARBA" id="ARBA00023128"/>
    </source>
</evidence>
<geneLocation type="mitochondrion" evidence="14"/>
<evidence type="ECO:0000256" key="8">
    <source>
        <dbReference type="ARBA" id="ARBA00023065"/>
    </source>
</evidence>
<dbReference type="GO" id="GO:0045259">
    <property type="term" value="C:proton-transporting ATP synthase complex"/>
    <property type="evidence" value="ECO:0007669"/>
    <property type="project" value="UniProtKB-KW"/>
</dbReference>
<dbReference type="Pfam" id="PF00895">
    <property type="entry name" value="ATP-synt_8"/>
    <property type="match status" value="1"/>
</dbReference>
<evidence type="ECO:0000256" key="10">
    <source>
        <dbReference type="ARBA" id="ARBA00023136"/>
    </source>
</evidence>
<dbReference type="GO" id="GO:0015986">
    <property type="term" value="P:proton motive force-driven ATP synthesis"/>
    <property type="evidence" value="ECO:0007669"/>
    <property type="project" value="InterPro"/>
</dbReference>
<keyword evidence="10 13" id="KW-0472">Membrane</keyword>
<dbReference type="GO" id="GO:0015078">
    <property type="term" value="F:proton transmembrane transporter activity"/>
    <property type="evidence" value="ECO:0007669"/>
    <property type="project" value="InterPro"/>
</dbReference>
<evidence type="ECO:0000256" key="13">
    <source>
        <dbReference type="SAM" id="Phobius"/>
    </source>
</evidence>
<evidence type="ECO:0000256" key="1">
    <source>
        <dbReference type="ARBA" id="ARBA00004304"/>
    </source>
</evidence>
<keyword evidence="5 12" id="KW-0812">Transmembrane</keyword>
<keyword evidence="6 12" id="KW-0375">Hydrogen ion transport</keyword>
<accession>A0A342K7U7</accession>
<keyword evidence="7 13" id="KW-1133">Transmembrane helix</keyword>
<name>A0A342K7U7_9SAUR</name>
<evidence type="ECO:0000256" key="7">
    <source>
        <dbReference type="ARBA" id="ARBA00022989"/>
    </source>
</evidence>
<comment type="subcellular location">
    <subcellularLocation>
        <location evidence="1 12">Mitochondrion membrane</location>
        <topology evidence="1 12">Single-pass membrane protein</topology>
    </subcellularLocation>
</comment>
<dbReference type="InterPro" id="IPR001421">
    <property type="entry name" value="ATP8_metazoa"/>
</dbReference>
<evidence type="ECO:0000256" key="12">
    <source>
        <dbReference type="RuleBase" id="RU003661"/>
    </source>
</evidence>
<dbReference type="EMBL" id="KT005801">
    <property type="protein sequence ID" value="AMW90873.1"/>
    <property type="molecule type" value="Genomic_DNA"/>
</dbReference>
<reference evidence="14" key="1">
    <citation type="submission" date="2015-06" db="EMBL/GenBank/DDBJ databases">
        <title>Complete mitochondrial genome of Gekko hokouensis and a comparative analysis with other geckos.</title>
        <authorList>
            <person name="Hao S."/>
            <person name="Yu D."/>
            <person name="Ping J."/>
            <person name="Zhang Y."/>
        </authorList>
    </citation>
    <scope>NUCLEOTIDE SEQUENCE</scope>
</reference>
<keyword evidence="9 12" id="KW-0496">Mitochondrion</keyword>
<protein>
    <recommendedName>
        <fullName evidence="12">ATP synthase complex subunit 8</fullName>
    </recommendedName>
</protein>